<dbReference type="PANTHER" id="PTHR11014:SF169">
    <property type="entry name" value="CLAN MH, FAMILY M20, PEPTIDASE T-LIKE METALLOPEPTIDASE"/>
    <property type="match status" value="1"/>
</dbReference>
<organism evidence="2 3">
    <name type="scientific">Marivita lacus</name>
    <dbReference type="NCBI Taxonomy" id="1323742"/>
    <lineage>
        <taxon>Bacteria</taxon>
        <taxon>Pseudomonadati</taxon>
        <taxon>Pseudomonadota</taxon>
        <taxon>Alphaproteobacteria</taxon>
        <taxon>Rhodobacterales</taxon>
        <taxon>Roseobacteraceae</taxon>
        <taxon>Marivita</taxon>
    </lineage>
</organism>
<dbReference type="InterPro" id="IPR017439">
    <property type="entry name" value="Amidohydrolase"/>
</dbReference>
<dbReference type="InterPro" id="IPR036264">
    <property type="entry name" value="Bact_exopeptidase_dim_dom"/>
</dbReference>
<comment type="caution">
    <text evidence="2">The sequence shown here is derived from an EMBL/GenBank/DDBJ whole genome shotgun (WGS) entry which is preliminary data.</text>
</comment>
<gene>
    <name evidence="2" type="ORF">GCM10011363_09700</name>
</gene>
<evidence type="ECO:0000313" key="3">
    <source>
        <dbReference type="Proteomes" id="UP000645462"/>
    </source>
</evidence>
<dbReference type="SUPFAM" id="SSF53187">
    <property type="entry name" value="Zn-dependent exopeptidases"/>
    <property type="match status" value="1"/>
</dbReference>
<dbReference type="Pfam" id="PF01546">
    <property type="entry name" value="Peptidase_M20"/>
    <property type="match status" value="1"/>
</dbReference>
<proteinExistence type="predicted"/>
<dbReference type="PANTHER" id="PTHR11014">
    <property type="entry name" value="PEPTIDASE M20 FAMILY MEMBER"/>
    <property type="match status" value="1"/>
</dbReference>
<dbReference type="RefSeq" id="WP_188480860.1">
    <property type="nucleotide sequence ID" value="NZ_BMFC01000002.1"/>
</dbReference>
<reference evidence="3" key="1">
    <citation type="journal article" date="2019" name="Int. J. Syst. Evol. Microbiol.">
        <title>The Global Catalogue of Microorganisms (GCM) 10K type strain sequencing project: providing services to taxonomists for standard genome sequencing and annotation.</title>
        <authorList>
            <consortium name="The Broad Institute Genomics Platform"/>
            <consortium name="The Broad Institute Genome Sequencing Center for Infectious Disease"/>
            <person name="Wu L."/>
            <person name="Ma J."/>
        </authorList>
    </citation>
    <scope>NUCLEOTIDE SEQUENCE [LARGE SCALE GENOMIC DNA]</scope>
    <source>
        <strain evidence="3">CGMCC 1.12478</strain>
    </source>
</reference>
<dbReference type="Gene3D" id="3.30.70.360">
    <property type="match status" value="1"/>
</dbReference>
<evidence type="ECO:0000313" key="2">
    <source>
        <dbReference type="EMBL" id="GGB95107.1"/>
    </source>
</evidence>
<dbReference type="InterPro" id="IPR002933">
    <property type="entry name" value="Peptidase_M20"/>
</dbReference>
<dbReference type="Gene3D" id="3.40.630.10">
    <property type="entry name" value="Zn peptidases"/>
    <property type="match status" value="1"/>
</dbReference>
<protein>
    <submittedName>
        <fullName evidence="2">Amidohydrolase</fullName>
    </submittedName>
</protein>
<dbReference type="PIRSF" id="PIRSF005962">
    <property type="entry name" value="Pept_M20D_amidohydro"/>
    <property type="match status" value="1"/>
</dbReference>
<keyword evidence="1" id="KW-0378">Hydrolase</keyword>
<dbReference type="EMBL" id="BMFC01000002">
    <property type="protein sequence ID" value="GGB95107.1"/>
    <property type="molecule type" value="Genomic_DNA"/>
</dbReference>
<name>A0ABQ1KDV6_9RHOB</name>
<sequence length="385" mass="41048">MTVLTKTQIKDLTALRHALHRRPEISGEEALTAARIAQELEALGADRIWRGFGGHGVAAEFAALEPGPTVLLRCELDGLPILEISDLPHASEVEGKGHLCGHDGHMVSLLGVATGLSRRPAKGRVILLFQPAEETGAGAKAVIDDPRWPEIRPDYAFAYHNVPGRPLGEIGLRPGPGNCASRGMQILLEGKSSHAAVPEDGLSPGPAMAALMQALPGLGAGEIGDPDFALSTLTHARLGEPTFGIAPGLGEVRVTLRCMTDDRMEALVADAQALVDQQCADLSVDISWHDIFLSVTNDAEATEMARKVALSQDRPVHEMPTPMRWSEDFGRIGGDGAQAAMLYVGAGENHPQLHNPDYDFPDALIPIMTDMFLGIVDHILGRAQA</sequence>
<keyword evidence="3" id="KW-1185">Reference proteome</keyword>
<accession>A0ABQ1KDV6</accession>
<evidence type="ECO:0000256" key="1">
    <source>
        <dbReference type="ARBA" id="ARBA00022801"/>
    </source>
</evidence>
<dbReference type="SUPFAM" id="SSF55031">
    <property type="entry name" value="Bacterial exopeptidase dimerisation domain"/>
    <property type="match status" value="1"/>
</dbReference>
<dbReference type="Proteomes" id="UP000645462">
    <property type="component" value="Unassembled WGS sequence"/>
</dbReference>
<dbReference type="NCBIfam" id="TIGR01891">
    <property type="entry name" value="amidohydrolases"/>
    <property type="match status" value="1"/>
</dbReference>